<keyword evidence="6 7" id="KW-0539">Nucleus</keyword>
<keyword evidence="3 7" id="KW-0805">Transcription regulation</keyword>
<name>A0A1E3PB92_WICAA</name>
<comment type="subcellular location">
    <subcellularLocation>
        <location evidence="1 7">Nucleus</location>
    </subcellularLocation>
</comment>
<dbReference type="GO" id="GO:0045944">
    <property type="term" value="P:positive regulation of transcription by RNA polymerase II"/>
    <property type="evidence" value="ECO:0007669"/>
    <property type="project" value="UniProtKB-ARBA"/>
</dbReference>
<evidence type="ECO:0000313" key="9">
    <source>
        <dbReference type="EMBL" id="ODQ62494.1"/>
    </source>
</evidence>
<comment type="function">
    <text evidence="7">Component of the Mediator complex, a coactivator involved in the regulated transcription of nearly all RNA polymerase II-dependent genes. Mediator functions as a bridge to convey information from gene-specific regulatory proteins to the basal RNA polymerase II transcription machinery. Mediator is recruited to promoters by direct interactions with regulatory proteins and serves as a scaffold for the assembly of a functional preinitiation complex with RNA polymerase II and the general transcription factors.</text>
</comment>
<evidence type="ECO:0000256" key="4">
    <source>
        <dbReference type="ARBA" id="ARBA00023159"/>
    </source>
</evidence>
<evidence type="ECO:0000313" key="10">
    <source>
        <dbReference type="Proteomes" id="UP000094112"/>
    </source>
</evidence>
<evidence type="ECO:0000256" key="2">
    <source>
        <dbReference type="ARBA" id="ARBA00006210"/>
    </source>
</evidence>
<accession>A0A1E3PB92</accession>
<dbReference type="STRING" id="683960.A0A1E3PB92"/>
<evidence type="ECO:0000256" key="6">
    <source>
        <dbReference type="ARBA" id="ARBA00023242"/>
    </source>
</evidence>
<dbReference type="GO" id="GO:0016592">
    <property type="term" value="C:mediator complex"/>
    <property type="evidence" value="ECO:0007669"/>
    <property type="project" value="InterPro"/>
</dbReference>
<dbReference type="EMBL" id="KV454208">
    <property type="protein sequence ID" value="ODQ62494.1"/>
    <property type="molecule type" value="Genomic_DNA"/>
</dbReference>
<dbReference type="Proteomes" id="UP000094112">
    <property type="component" value="Unassembled WGS sequence"/>
</dbReference>
<gene>
    <name evidence="9" type="ORF">WICANDRAFT_76661</name>
</gene>
<dbReference type="RefSeq" id="XP_019041701.1">
    <property type="nucleotide sequence ID" value="XM_019184430.1"/>
</dbReference>
<evidence type="ECO:0000259" key="8">
    <source>
        <dbReference type="Pfam" id="PF10744"/>
    </source>
</evidence>
<keyword evidence="5 7" id="KW-0804">Transcription</keyword>
<keyword evidence="10" id="KW-1185">Reference proteome</keyword>
<proteinExistence type="inferred from homology"/>
<dbReference type="GeneID" id="30201676"/>
<sequence>MQDTFHQKLSSIVKILKSSPGSVTVQNIQRLSNIHKFETFIETINDKVKRLSIAGKILVMDIDFIELPSKNKDQTRFELNDVRLILANNNNSFKYVNTENGENILKNCLLNYPDLSKFDETLETLSIFDQVSHDDFDLFDYYMKIYDAFHQIPEFDVKMNTNDKFTIIVQDMFEVSLVNDERLNLSRIEYNGEWNDKKQKINDVGLQVKFIGDVSIAITKNILLQNDLIFDDSKKKKLFDSNEVFKSKKNSNLTFQGFQFLESEVLLISEVFSNDLPSLMKVLVELHKFSKLERFIEQLKQNFTLIDKFADLENEDVRLNDFLNGESIDEIEVEHHFITMSLKQQQIELKSDDSEYNFTIDTSIQHKLDEGLEKLKGILEK</sequence>
<dbReference type="InterPro" id="IPR019680">
    <property type="entry name" value="Mediator_Med1"/>
</dbReference>
<organism evidence="9 10">
    <name type="scientific">Wickerhamomyces anomalus (strain ATCC 58044 / CBS 1984 / NCYC 433 / NRRL Y-366-8)</name>
    <name type="common">Yeast</name>
    <name type="synonym">Hansenula anomala</name>
    <dbReference type="NCBI Taxonomy" id="683960"/>
    <lineage>
        <taxon>Eukaryota</taxon>
        <taxon>Fungi</taxon>
        <taxon>Dikarya</taxon>
        <taxon>Ascomycota</taxon>
        <taxon>Saccharomycotina</taxon>
        <taxon>Saccharomycetes</taxon>
        <taxon>Phaffomycetales</taxon>
        <taxon>Wickerhamomycetaceae</taxon>
        <taxon>Wickerhamomyces</taxon>
    </lineage>
</organism>
<dbReference type="GO" id="GO:0003712">
    <property type="term" value="F:transcription coregulator activity"/>
    <property type="evidence" value="ECO:0007669"/>
    <property type="project" value="InterPro"/>
</dbReference>
<evidence type="ECO:0000256" key="5">
    <source>
        <dbReference type="ARBA" id="ARBA00023163"/>
    </source>
</evidence>
<evidence type="ECO:0000256" key="7">
    <source>
        <dbReference type="RuleBase" id="RU364059"/>
    </source>
</evidence>
<keyword evidence="4 7" id="KW-0010">Activator</keyword>
<dbReference type="Pfam" id="PF10744">
    <property type="entry name" value="Med1"/>
    <property type="match status" value="1"/>
</dbReference>
<protein>
    <recommendedName>
        <fullName evidence="7">Mediator of RNA polymerase II transcription subunit 1</fullName>
    </recommendedName>
    <alternativeName>
        <fullName evidence="7">Mediator complex subunit 1</fullName>
    </alternativeName>
</protein>
<evidence type="ECO:0000256" key="1">
    <source>
        <dbReference type="ARBA" id="ARBA00004123"/>
    </source>
</evidence>
<comment type="similarity">
    <text evidence="2 7">Belongs to the Mediator complex subunit 1 family.</text>
</comment>
<dbReference type="AlphaFoldDB" id="A0A1E3PB92"/>
<evidence type="ECO:0000256" key="3">
    <source>
        <dbReference type="ARBA" id="ARBA00023015"/>
    </source>
</evidence>
<feature type="domain" description="Mediator complex subunit Med1" evidence="8">
    <location>
        <begin position="12"/>
        <end position="158"/>
    </location>
</feature>
<reference evidence="9 10" key="1">
    <citation type="journal article" date="2016" name="Proc. Natl. Acad. Sci. U.S.A.">
        <title>Comparative genomics of biotechnologically important yeasts.</title>
        <authorList>
            <person name="Riley R."/>
            <person name="Haridas S."/>
            <person name="Wolfe K.H."/>
            <person name="Lopes M.R."/>
            <person name="Hittinger C.T."/>
            <person name="Goeker M."/>
            <person name="Salamov A.A."/>
            <person name="Wisecaver J.H."/>
            <person name="Long T.M."/>
            <person name="Calvey C.H."/>
            <person name="Aerts A.L."/>
            <person name="Barry K.W."/>
            <person name="Choi C."/>
            <person name="Clum A."/>
            <person name="Coughlan A.Y."/>
            <person name="Deshpande S."/>
            <person name="Douglass A.P."/>
            <person name="Hanson S.J."/>
            <person name="Klenk H.-P."/>
            <person name="LaButti K.M."/>
            <person name="Lapidus A."/>
            <person name="Lindquist E.A."/>
            <person name="Lipzen A.M."/>
            <person name="Meier-Kolthoff J.P."/>
            <person name="Ohm R.A."/>
            <person name="Otillar R.P."/>
            <person name="Pangilinan J.L."/>
            <person name="Peng Y."/>
            <person name="Rokas A."/>
            <person name="Rosa C.A."/>
            <person name="Scheuner C."/>
            <person name="Sibirny A.A."/>
            <person name="Slot J.C."/>
            <person name="Stielow J.B."/>
            <person name="Sun H."/>
            <person name="Kurtzman C.P."/>
            <person name="Blackwell M."/>
            <person name="Grigoriev I.V."/>
            <person name="Jeffries T.W."/>
        </authorList>
    </citation>
    <scope>NUCLEOTIDE SEQUENCE [LARGE SCALE GENOMIC DNA]</scope>
    <source>
        <strain evidence="10">ATCC 58044 / CBS 1984 / NCYC 433 / NRRL Y-366-8</strain>
    </source>
</reference>
<dbReference type="OrthoDB" id="5310959at2759"/>